<dbReference type="Gene3D" id="3.90.25.10">
    <property type="entry name" value="UDP-galactose 4-epimerase, domain 1"/>
    <property type="match status" value="1"/>
</dbReference>
<dbReference type="EMBL" id="JACKXE010000001">
    <property type="protein sequence ID" value="MBB6628953.1"/>
    <property type="molecule type" value="Genomic_DNA"/>
</dbReference>
<evidence type="ECO:0000313" key="2">
    <source>
        <dbReference type="EMBL" id="MBB6628953.1"/>
    </source>
</evidence>
<reference evidence="2 3" key="1">
    <citation type="submission" date="2020-08" db="EMBL/GenBank/DDBJ databases">
        <authorList>
            <person name="Seo M.-J."/>
        </authorList>
    </citation>
    <scope>NUCLEOTIDE SEQUENCE [LARGE SCALE GENOMIC DNA]</scope>
    <source>
        <strain evidence="2 3">KIGAM211</strain>
    </source>
</reference>
<dbReference type="AlphaFoldDB" id="A0A7X0RIH6"/>
<name>A0A7X0RIH6_9ACTN</name>
<dbReference type="PANTHER" id="PTHR43245">
    <property type="entry name" value="BIFUNCTIONAL POLYMYXIN RESISTANCE PROTEIN ARNA"/>
    <property type="match status" value="1"/>
</dbReference>
<proteinExistence type="predicted"/>
<keyword evidence="3" id="KW-1185">Reference proteome</keyword>
<dbReference type="Gene3D" id="3.40.50.720">
    <property type="entry name" value="NAD(P)-binding Rossmann-like Domain"/>
    <property type="match status" value="1"/>
</dbReference>
<organism evidence="2 3">
    <name type="scientific">Nocardioides luti</name>
    <dbReference type="NCBI Taxonomy" id="2761101"/>
    <lineage>
        <taxon>Bacteria</taxon>
        <taxon>Bacillati</taxon>
        <taxon>Actinomycetota</taxon>
        <taxon>Actinomycetes</taxon>
        <taxon>Propionibacteriales</taxon>
        <taxon>Nocardioidaceae</taxon>
        <taxon>Nocardioides</taxon>
    </lineage>
</organism>
<dbReference type="InterPro" id="IPR050177">
    <property type="entry name" value="Lipid_A_modif_metabolic_enz"/>
</dbReference>
<dbReference type="RefSeq" id="WP_185253960.1">
    <property type="nucleotide sequence ID" value="NZ_JACKXE010000001.1"/>
</dbReference>
<dbReference type="Proteomes" id="UP000523955">
    <property type="component" value="Unassembled WGS sequence"/>
</dbReference>
<dbReference type="PANTHER" id="PTHR43245:SF13">
    <property type="entry name" value="UDP-D-APIOSE_UDP-D-XYLOSE SYNTHASE 2"/>
    <property type="match status" value="1"/>
</dbReference>
<dbReference type="Pfam" id="PF01370">
    <property type="entry name" value="Epimerase"/>
    <property type="match status" value="1"/>
</dbReference>
<sequence>MTTLVVGRGLLGSQVEARLRGDGDCVRTVDVPWGDHDAALAALLAATRAAAASGGRWRLVWTAGAGVVATPAEDVAAEVALFRAFVAGVVDLPDDFFLASSAGGVYAGSPDPAPFSETSATHALAPYGHAKLAMEVAVRDLAARGTRVLVGRLANLYGPGQDLAKPQGLVSQVCLTQLTRTTLNLYVSLDTLRDYLYVADAAAMVVAGLDLLAAEPPGTVVTKVLASGRSLSVAAVVGESSRGFRRRPRLSTRSATGPQVLDLRLRSEVWTELDVLATTPFAVGLHSTTEDIAAQLRSADLQVAGA</sequence>
<feature type="domain" description="NAD-dependent epimerase/dehydratase" evidence="1">
    <location>
        <begin position="78"/>
        <end position="217"/>
    </location>
</feature>
<evidence type="ECO:0000259" key="1">
    <source>
        <dbReference type="Pfam" id="PF01370"/>
    </source>
</evidence>
<gene>
    <name evidence="2" type="ORF">H5V45_16630</name>
</gene>
<dbReference type="InterPro" id="IPR036291">
    <property type="entry name" value="NAD(P)-bd_dom_sf"/>
</dbReference>
<comment type="caution">
    <text evidence="2">The sequence shown here is derived from an EMBL/GenBank/DDBJ whole genome shotgun (WGS) entry which is preliminary data.</text>
</comment>
<dbReference type="SUPFAM" id="SSF51735">
    <property type="entry name" value="NAD(P)-binding Rossmann-fold domains"/>
    <property type="match status" value="1"/>
</dbReference>
<protein>
    <submittedName>
        <fullName evidence="2">NAD-dependent epimerase/dehydratase family protein</fullName>
    </submittedName>
</protein>
<dbReference type="InterPro" id="IPR001509">
    <property type="entry name" value="Epimerase_deHydtase"/>
</dbReference>
<accession>A0A7X0RIH6</accession>
<evidence type="ECO:0000313" key="3">
    <source>
        <dbReference type="Proteomes" id="UP000523955"/>
    </source>
</evidence>